<dbReference type="InterPro" id="IPR039261">
    <property type="entry name" value="FNR_nucleotide-bd"/>
</dbReference>
<protein>
    <submittedName>
        <fullName evidence="2">NADPH-dependent ferric siderophore reductase</fullName>
    </submittedName>
</protein>
<dbReference type="InterPro" id="IPR017927">
    <property type="entry name" value="FAD-bd_FR_type"/>
</dbReference>
<evidence type="ECO:0000313" key="3">
    <source>
        <dbReference type="Proteomes" id="UP000194457"/>
    </source>
</evidence>
<proteinExistence type="inferred from homology"/>
<name>A0A240UQA3_9GAMM</name>
<dbReference type="PANTHER" id="PTHR30157">
    <property type="entry name" value="FERRIC REDUCTASE, NADPH-DEPENDENT"/>
    <property type="match status" value="1"/>
</dbReference>
<sequence length="246" mass="27275">MSRPAPRRFTVLDKTLITPHMLRVTLGGEGMATFPDDQAGTYIKLMFTRDDGTPFMRTYTVRAQRIDAIDVDVVLHEDGGPAAQWAERAAPGDIIEIGGPGPRKRVDASADWFLLAGDMTALPAISDNLEHLPAHARGHAVIEVLSEADIQPLAAPEGIELHWVINEHPGDDSDVLPDTVRAIDWEDGRPAVWAACEFSAMRKLRHYFKAEREVAKGDLYVSSYWKLGLNEERHKSAKREDAEQSG</sequence>
<dbReference type="Pfam" id="PF08021">
    <property type="entry name" value="FAD_binding_9"/>
    <property type="match status" value="1"/>
</dbReference>
<organism evidence="2 3">
    <name type="scientific">Kushneria marisflavi</name>
    <dbReference type="NCBI Taxonomy" id="157779"/>
    <lineage>
        <taxon>Bacteria</taxon>
        <taxon>Pseudomonadati</taxon>
        <taxon>Pseudomonadota</taxon>
        <taxon>Gammaproteobacteria</taxon>
        <taxon>Oceanospirillales</taxon>
        <taxon>Halomonadaceae</taxon>
        <taxon>Kushneria</taxon>
    </lineage>
</organism>
<dbReference type="GO" id="GO:0016491">
    <property type="term" value="F:oxidoreductase activity"/>
    <property type="evidence" value="ECO:0007669"/>
    <property type="project" value="InterPro"/>
</dbReference>
<dbReference type="SUPFAM" id="SSF63380">
    <property type="entry name" value="Riboflavin synthase domain-like"/>
    <property type="match status" value="1"/>
</dbReference>
<comment type="similarity">
    <text evidence="1">Belongs to the SIP oxidoreductase family.</text>
</comment>
<keyword evidence="3" id="KW-1185">Reference proteome</keyword>
<dbReference type="InterPro" id="IPR039374">
    <property type="entry name" value="SIP_fam"/>
</dbReference>
<dbReference type="AlphaFoldDB" id="A0A240UQA3"/>
<dbReference type="OrthoDB" id="9814826at2"/>
<dbReference type="Proteomes" id="UP000194457">
    <property type="component" value="Chromosome"/>
</dbReference>
<dbReference type="CDD" id="cd06193">
    <property type="entry name" value="siderophore_interacting"/>
    <property type="match status" value="1"/>
</dbReference>
<accession>A0A240UQA3</accession>
<dbReference type="KEGG" id="kma:B9H00_09150"/>
<dbReference type="Gene3D" id="2.40.30.10">
    <property type="entry name" value="Translation factors"/>
    <property type="match status" value="1"/>
</dbReference>
<dbReference type="Gene3D" id="3.40.50.80">
    <property type="entry name" value="Nucleotide-binding domain of ferredoxin-NADP reductase (FNR) module"/>
    <property type="match status" value="1"/>
</dbReference>
<reference evidence="2 3" key="1">
    <citation type="submission" date="2017-05" db="EMBL/GenBank/DDBJ databases">
        <authorList>
            <person name="Song R."/>
            <person name="Chenine A.L."/>
            <person name="Ruprecht R.M."/>
        </authorList>
    </citation>
    <scope>NUCLEOTIDE SEQUENCE [LARGE SCALE GENOMIC DNA]</scope>
    <source>
        <strain evidence="2">SW32</strain>
    </source>
</reference>
<evidence type="ECO:0000256" key="1">
    <source>
        <dbReference type="ARBA" id="ARBA00035644"/>
    </source>
</evidence>
<dbReference type="InterPro" id="IPR013113">
    <property type="entry name" value="SIP_FAD-bd"/>
</dbReference>
<dbReference type="Pfam" id="PF04954">
    <property type="entry name" value="SIP"/>
    <property type="match status" value="1"/>
</dbReference>
<dbReference type="InterPro" id="IPR017938">
    <property type="entry name" value="Riboflavin_synthase-like_b-brl"/>
</dbReference>
<evidence type="ECO:0000313" key="2">
    <source>
        <dbReference type="EMBL" id="ART63200.1"/>
    </source>
</evidence>
<dbReference type="PROSITE" id="PS51384">
    <property type="entry name" value="FAD_FR"/>
    <property type="match status" value="1"/>
</dbReference>
<dbReference type="InterPro" id="IPR007037">
    <property type="entry name" value="SIP_rossman_dom"/>
</dbReference>
<dbReference type="RefSeq" id="WP_086900387.1">
    <property type="nucleotide sequence ID" value="NZ_CP021358.1"/>
</dbReference>
<gene>
    <name evidence="2" type="ORF">B9H00_09150</name>
</gene>
<dbReference type="PANTHER" id="PTHR30157:SF0">
    <property type="entry name" value="NADPH-DEPENDENT FERRIC-CHELATE REDUCTASE"/>
    <property type="match status" value="1"/>
</dbReference>
<dbReference type="EMBL" id="CP021358">
    <property type="protein sequence ID" value="ART63200.1"/>
    <property type="molecule type" value="Genomic_DNA"/>
</dbReference>